<dbReference type="RefSeq" id="XP_020118817.1">
    <property type="nucleotide sequence ID" value="XM_020268588.1"/>
</dbReference>
<dbReference type="GeneID" id="31006038"/>
<accession>A0A225AUR0</accession>
<dbReference type="EMBL" id="LFMY01000009">
    <property type="protein sequence ID" value="OKL58696.1"/>
    <property type="molecule type" value="Genomic_DNA"/>
</dbReference>
<dbReference type="PROSITE" id="PS51257">
    <property type="entry name" value="PROKAR_LIPOPROTEIN"/>
    <property type="match status" value="1"/>
</dbReference>
<organism evidence="2 3">
    <name type="scientific">Talaromyces atroroseus</name>
    <dbReference type="NCBI Taxonomy" id="1441469"/>
    <lineage>
        <taxon>Eukaryota</taxon>
        <taxon>Fungi</taxon>
        <taxon>Dikarya</taxon>
        <taxon>Ascomycota</taxon>
        <taxon>Pezizomycotina</taxon>
        <taxon>Eurotiomycetes</taxon>
        <taxon>Eurotiomycetidae</taxon>
        <taxon>Eurotiales</taxon>
        <taxon>Trichocomaceae</taxon>
        <taxon>Talaromyces</taxon>
        <taxon>Talaromyces sect. Trachyspermi</taxon>
    </lineage>
</organism>
<name>A0A225AUR0_TALAT</name>
<keyword evidence="3" id="KW-1185">Reference proteome</keyword>
<reference evidence="2 3" key="1">
    <citation type="submission" date="2015-06" db="EMBL/GenBank/DDBJ databases">
        <title>Talaromyces atroroseus IBT 11181 draft genome.</title>
        <authorList>
            <person name="Rasmussen K.B."/>
            <person name="Rasmussen S."/>
            <person name="Petersen B."/>
            <person name="Sicheritz-Ponten T."/>
            <person name="Mortensen U.H."/>
            <person name="Thrane U."/>
        </authorList>
    </citation>
    <scope>NUCLEOTIDE SEQUENCE [LARGE SCALE GENOMIC DNA]</scope>
    <source>
        <strain evidence="2 3">IBT 11181</strain>
    </source>
</reference>
<evidence type="ECO:0008006" key="4">
    <source>
        <dbReference type="Google" id="ProtNLM"/>
    </source>
</evidence>
<comment type="caution">
    <text evidence="2">The sequence shown here is derived from an EMBL/GenBank/DDBJ whole genome shotgun (WGS) entry which is preliminary data.</text>
</comment>
<gene>
    <name evidence="2" type="ORF">UA08_06282</name>
</gene>
<feature type="region of interest" description="Disordered" evidence="1">
    <location>
        <begin position="1358"/>
        <end position="1435"/>
    </location>
</feature>
<feature type="compositionally biased region" description="Low complexity" evidence="1">
    <location>
        <begin position="1381"/>
        <end position="1406"/>
    </location>
</feature>
<evidence type="ECO:0000313" key="3">
    <source>
        <dbReference type="Proteomes" id="UP000214365"/>
    </source>
</evidence>
<protein>
    <recommendedName>
        <fullName evidence="4">C2H2-type domain-containing protein</fullName>
    </recommendedName>
</protein>
<evidence type="ECO:0000313" key="2">
    <source>
        <dbReference type="EMBL" id="OKL58696.1"/>
    </source>
</evidence>
<dbReference type="OrthoDB" id="4226134at2759"/>
<sequence length="1459" mass="163531">MKIYVLDTLLYAVCYLGICITQSWQGCPRLALLPSRQPRLVSPSFFTSPGISTLFHILILRLYLDSSTDIMASPPSEDHNHDRHADFSPPNDLGTAGLFTSIDANSTASSSQRRYRLPPKALSFPSLFPSRNLQDGHHSSTESIPETPSPFTCLTKPPSIFHEPDLTGFPPISANTSFADPGVSLSTELQVPPWKSSVTSFDSVFPTSPLQQPYQNYAGSTSPQLWHVGPKEDDISAVDATLVLPPLNPTPSARNNDVEDECGKQSRYSLPECRRLLSKGLKAHMLIEHSKRPERCPIATCEYHLKGFKCKHDKDRHTLTHFKGTMICGFCPGSGSAADKSFNKVDIFKHHLSSAHGVQETFSGTRSPSAYGQDTTGKCSICSRTFRNAQYFYEHLDDCTLHVIQQESSQAFHSKEIAEGTLDEAVKHSMEKRRPLDSSSFMGGGDHIDVKDHDDDDDFDFDFDFYNPFVQSGRSSLKPTKSGAKWPPISVLGPTEPDVHRAAREDINRDLQSLGIWADMEKAEKHVHCTYDDQLHSWKDQVVLDGNMKVHMHLRDTWNNGTNRDVHVTDSDIIEHKRDSYGSLKLQASSGEAEAEAAEMDLNDRMEFWASKTDAASREIISVEVPSKTDKSDTSGSDLVMANEELEERDDRFNGGEMQPPILKTYRNVVVNNSGYRSLLANVKRERLLTSQQPNAMETIKERILDILSQSASSNRQRLAGDRHMTFRIEWDPKAFILNQKYSEKPEDAIERAIVVTGTITDAQALTCRQYLCQTWPSSGLEILQLVKDIVRFEDEDLFHRVYTLSNQANIAVLYRPSKMLLSSTFTVDVTGSAHVIVEIGEQLAWLGAALQWPDSDGISSVKTQIQSQASHSICISFHVETESEALSTVNGNCWHNLFRSPVVVEGFPIPRRRQVSSTRGLEIPLNMMAGLARARRVNKFRSRTVLKGHFAMLLPVGQIGDIVMWHLIHDKKGGRISYNDSLAFDTVDIDLATLEKARHVLGWCSEMKFYGGAADARYDIRASRLPRAQSSDGIMAESALCHGQRISGGHPFSRGHRDIPIHISHDGFIPRLKWMSKKAWLVNGTAALLHLVRASLEHDKTDPFHSVFLFDTSEMTEALKAHHPHSAIHVLIDQRNLSLKVYPNKEGYITFEHRVEHFYDVLEKFIDSQVHALGKYGNQDISRAHLVGWDFNDIIASRDPIYPRLATLDHMGKSWVDFSHSIHAIALFGRGFGEIIEPVGAFCSYWAKLPKDRSYLAACVSDIKEIIEAYGDPSSMPTQLTHNIIWHHIEQPFKTCMCHSSHEGIHSDVTQVLLPPTISLEELHRPSRIVNLDIAGAVIFGFNNGFKWYWGDTGDPTTQQQKLDDGSRRKSFASSPSTNDSGLGKSLSSFSSQDKDSSISLSSHQDSADDSIPSRPIKRQKVVDHSLSRTPAFPDEDLSFACRRYTWREDMQQLQSSA</sequence>
<dbReference type="STRING" id="1441469.A0A225AUR0"/>
<proteinExistence type="predicted"/>
<evidence type="ECO:0000256" key="1">
    <source>
        <dbReference type="SAM" id="MobiDB-lite"/>
    </source>
</evidence>
<dbReference type="Proteomes" id="UP000214365">
    <property type="component" value="Unassembled WGS sequence"/>
</dbReference>